<feature type="transmembrane region" description="Helical" evidence="1">
    <location>
        <begin position="32"/>
        <end position="53"/>
    </location>
</feature>
<evidence type="ECO:0000259" key="2">
    <source>
        <dbReference type="Pfam" id="PF13559"/>
    </source>
</evidence>
<gene>
    <name evidence="3" type="ORF">ACFO4N_04120</name>
</gene>
<dbReference type="InterPro" id="IPR025403">
    <property type="entry name" value="TgpA-like_C"/>
</dbReference>
<keyword evidence="1" id="KW-0472">Membrane</keyword>
<sequence length="398" mass="45577">MRNRINILFLIVVEFIMINVLVVPLSRGADEFFINMGIIAIMTILTFLVYYFVHGKLKGDHLLLFFGISIVMFFLGWAIGAPPFLALVAAILLFWRTIDVLSGETFNHLWIIFIVTVGAAVVYRLFFHGLPSPYLFIGLILLQALLILTVSMNQSGVNGARNSGSMLAFYLAAAAGFAFIGVMLVFAFPYVYEVFAFILRMVGLVIFYVTQFFFNLLRKFGVGNGESPFNGLDIDKNKQHVEKQMPPPEDHGQYLWFTLALVAVIVIIILFYIRKRRLRLAQGEWTDSSTVTPGFTPKKESGSRFLSRRLKAPKEPVRERLFRMQMALKNKEEERRLPNETLGEWLAKLPIDDDEKTKLASTYEKVRYGEQSINQEELSTYRRMIDAFLSRFKGDRSK</sequence>
<feature type="transmembrane region" description="Helical" evidence="1">
    <location>
        <begin position="134"/>
        <end position="152"/>
    </location>
</feature>
<feature type="transmembrane region" description="Helical" evidence="1">
    <location>
        <begin position="254"/>
        <end position="273"/>
    </location>
</feature>
<organism evidence="3 4">
    <name type="scientific">Camelliibacillus cellulosilyticus</name>
    <dbReference type="NCBI Taxonomy" id="2174486"/>
    <lineage>
        <taxon>Bacteria</taxon>
        <taxon>Bacillati</taxon>
        <taxon>Bacillota</taxon>
        <taxon>Bacilli</taxon>
        <taxon>Bacillales</taxon>
        <taxon>Sporolactobacillaceae</taxon>
        <taxon>Camelliibacillus</taxon>
    </lineage>
</organism>
<name>A0ABV9GL42_9BACL</name>
<reference evidence="4" key="1">
    <citation type="journal article" date="2019" name="Int. J. Syst. Evol. Microbiol.">
        <title>The Global Catalogue of Microorganisms (GCM) 10K type strain sequencing project: providing services to taxonomists for standard genome sequencing and annotation.</title>
        <authorList>
            <consortium name="The Broad Institute Genomics Platform"/>
            <consortium name="The Broad Institute Genome Sequencing Center for Infectious Disease"/>
            <person name="Wu L."/>
            <person name="Ma J."/>
        </authorList>
    </citation>
    <scope>NUCLEOTIDE SEQUENCE [LARGE SCALE GENOMIC DNA]</scope>
    <source>
        <strain evidence="4">CGMCC 1.16306</strain>
    </source>
</reference>
<evidence type="ECO:0000313" key="4">
    <source>
        <dbReference type="Proteomes" id="UP001596022"/>
    </source>
</evidence>
<feature type="transmembrane region" description="Helical" evidence="1">
    <location>
        <begin position="194"/>
        <end position="214"/>
    </location>
</feature>
<proteinExistence type="predicted"/>
<feature type="transmembrane region" description="Helical" evidence="1">
    <location>
        <begin position="62"/>
        <end position="95"/>
    </location>
</feature>
<dbReference type="RefSeq" id="WP_376844929.1">
    <property type="nucleotide sequence ID" value="NZ_JBHSFW010000001.1"/>
</dbReference>
<dbReference type="Proteomes" id="UP001596022">
    <property type="component" value="Unassembled WGS sequence"/>
</dbReference>
<feature type="transmembrane region" description="Helical" evidence="1">
    <location>
        <begin position="167"/>
        <end position="187"/>
    </location>
</feature>
<feature type="transmembrane region" description="Helical" evidence="1">
    <location>
        <begin position="7"/>
        <end position="26"/>
    </location>
</feature>
<keyword evidence="1" id="KW-0812">Transmembrane</keyword>
<evidence type="ECO:0000256" key="1">
    <source>
        <dbReference type="SAM" id="Phobius"/>
    </source>
</evidence>
<keyword evidence="1" id="KW-1133">Transmembrane helix</keyword>
<comment type="caution">
    <text evidence="3">The sequence shown here is derived from an EMBL/GenBank/DDBJ whole genome shotgun (WGS) entry which is preliminary data.</text>
</comment>
<protein>
    <submittedName>
        <fullName evidence="3">DUF4129 domain-containing protein</fullName>
    </submittedName>
</protein>
<feature type="transmembrane region" description="Helical" evidence="1">
    <location>
        <begin position="107"/>
        <end position="127"/>
    </location>
</feature>
<dbReference type="Pfam" id="PF13559">
    <property type="entry name" value="DUF4129"/>
    <property type="match status" value="1"/>
</dbReference>
<feature type="domain" description="Protein-glutamine gamma-glutamyltransferase-like C-terminal" evidence="2">
    <location>
        <begin position="335"/>
        <end position="383"/>
    </location>
</feature>
<evidence type="ECO:0000313" key="3">
    <source>
        <dbReference type="EMBL" id="MFC4617914.1"/>
    </source>
</evidence>
<dbReference type="EMBL" id="JBHSFW010000001">
    <property type="protein sequence ID" value="MFC4617914.1"/>
    <property type="molecule type" value="Genomic_DNA"/>
</dbReference>
<keyword evidence="4" id="KW-1185">Reference proteome</keyword>
<accession>A0ABV9GL42</accession>